<evidence type="ECO:0000313" key="2">
    <source>
        <dbReference type="Proteomes" id="UP000078200"/>
    </source>
</evidence>
<keyword evidence="2" id="KW-1185">Reference proteome</keyword>
<sequence length="108" mass="12468">MAWILRKICNTISSLLSDKKPKRRVTFSESTLLRQFQQRTGSESSINSLLNFLTEVRCHASAPNHTAAVPNDSNNETKTKTIWILQLMLVKCVNRILFIKYLITPRYN</sequence>
<organism evidence="1 2">
    <name type="scientific">Glossina austeni</name>
    <name type="common">Savannah tsetse fly</name>
    <dbReference type="NCBI Taxonomy" id="7395"/>
    <lineage>
        <taxon>Eukaryota</taxon>
        <taxon>Metazoa</taxon>
        <taxon>Ecdysozoa</taxon>
        <taxon>Arthropoda</taxon>
        <taxon>Hexapoda</taxon>
        <taxon>Insecta</taxon>
        <taxon>Pterygota</taxon>
        <taxon>Neoptera</taxon>
        <taxon>Endopterygota</taxon>
        <taxon>Diptera</taxon>
        <taxon>Brachycera</taxon>
        <taxon>Muscomorpha</taxon>
        <taxon>Hippoboscoidea</taxon>
        <taxon>Glossinidae</taxon>
        <taxon>Glossina</taxon>
    </lineage>
</organism>
<accession>A0A1A9V084</accession>
<dbReference type="Proteomes" id="UP000078200">
    <property type="component" value="Unassembled WGS sequence"/>
</dbReference>
<dbReference type="AlphaFoldDB" id="A0A1A9V084"/>
<dbReference type="EnsemblMetazoa" id="GAUT021511-RA">
    <property type="protein sequence ID" value="GAUT021511-PA"/>
    <property type="gene ID" value="GAUT021511"/>
</dbReference>
<evidence type="ECO:0000313" key="1">
    <source>
        <dbReference type="EnsemblMetazoa" id="GAUT021511-PA"/>
    </source>
</evidence>
<reference evidence="1" key="1">
    <citation type="submission" date="2020-05" db="UniProtKB">
        <authorList>
            <consortium name="EnsemblMetazoa"/>
        </authorList>
    </citation>
    <scope>IDENTIFICATION</scope>
    <source>
        <strain evidence="1">TTRI</strain>
    </source>
</reference>
<dbReference type="VEuPathDB" id="VectorBase:GAUT021511"/>
<proteinExistence type="predicted"/>
<protein>
    <submittedName>
        <fullName evidence="1">Uncharacterized protein</fullName>
    </submittedName>
</protein>
<name>A0A1A9V084_GLOAU</name>